<reference evidence="4" key="1">
    <citation type="journal article" date="2020" name="mSystems">
        <title>Genome- and Community-Level Interaction Insights into Carbon Utilization and Element Cycling Functions of Hydrothermarchaeota in Hydrothermal Sediment.</title>
        <authorList>
            <person name="Zhou Z."/>
            <person name="Liu Y."/>
            <person name="Xu W."/>
            <person name="Pan J."/>
            <person name="Luo Z.H."/>
            <person name="Li M."/>
        </authorList>
    </citation>
    <scope>NUCLEOTIDE SEQUENCE [LARGE SCALE GENOMIC DNA]</scope>
    <source>
        <strain evidence="4">HyVt-513</strain>
    </source>
</reference>
<evidence type="ECO:0000313" key="4">
    <source>
        <dbReference type="EMBL" id="HFC03528.1"/>
    </source>
</evidence>
<keyword evidence="2" id="KW-0812">Transmembrane</keyword>
<protein>
    <submittedName>
        <fullName evidence="4">Heavy metal translocating P-type ATPase</fullName>
    </submittedName>
</protein>
<keyword evidence="2" id="KW-0472">Membrane</keyword>
<dbReference type="Pfam" id="PF00403">
    <property type="entry name" value="HMA"/>
    <property type="match status" value="1"/>
</dbReference>
<feature type="non-terminal residue" evidence="4">
    <location>
        <position position="236"/>
    </location>
</feature>
<dbReference type="SUPFAM" id="SSF55008">
    <property type="entry name" value="HMA, heavy metal-associated domain"/>
    <property type="match status" value="1"/>
</dbReference>
<dbReference type="Proteomes" id="UP000885722">
    <property type="component" value="Unassembled WGS sequence"/>
</dbReference>
<dbReference type="PANTHER" id="PTHR46594">
    <property type="entry name" value="P-TYPE CATION-TRANSPORTING ATPASE"/>
    <property type="match status" value="1"/>
</dbReference>
<proteinExistence type="predicted"/>
<dbReference type="SMART" id="SM00746">
    <property type="entry name" value="TRASH"/>
    <property type="match status" value="1"/>
</dbReference>
<feature type="transmembrane region" description="Helical" evidence="2">
    <location>
        <begin position="213"/>
        <end position="234"/>
    </location>
</feature>
<evidence type="ECO:0000256" key="1">
    <source>
        <dbReference type="ARBA" id="ARBA00022723"/>
    </source>
</evidence>
<keyword evidence="1" id="KW-0479">Metal-binding</keyword>
<dbReference type="GO" id="GO:0046872">
    <property type="term" value="F:metal ion binding"/>
    <property type="evidence" value="ECO:0007669"/>
    <property type="project" value="UniProtKB-KW"/>
</dbReference>
<accession>A0A7V2SKQ3</accession>
<dbReference type="AlphaFoldDB" id="A0A7V2SKQ3"/>
<feature type="transmembrane region" description="Helical" evidence="2">
    <location>
        <begin position="181"/>
        <end position="201"/>
    </location>
</feature>
<dbReference type="PANTHER" id="PTHR46594:SF4">
    <property type="entry name" value="P-TYPE CATION-TRANSPORTING ATPASE"/>
    <property type="match status" value="1"/>
</dbReference>
<dbReference type="EMBL" id="DRNO01000104">
    <property type="protein sequence ID" value="HFC03528.1"/>
    <property type="molecule type" value="Genomic_DNA"/>
</dbReference>
<comment type="caution">
    <text evidence="4">The sequence shown here is derived from an EMBL/GenBank/DDBJ whole genome shotgun (WGS) entry which is preliminary data.</text>
</comment>
<name>A0A7V2SKQ3_9BACT</name>
<dbReference type="FunFam" id="3.30.70.100:FF:000005">
    <property type="entry name" value="Copper-exporting P-type ATPase A"/>
    <property type="match status" value="1"/>
</dbReference>
<feature type="domain" description="HMA" evidence="3">
    <location>
        <begin position="93"/>
        <end position="159"/>
    </location>
</feature>
<organism evidence="4">
    <name type="scientific">Nitratifractor salsuginis</name>
    <dbReference type="NCBI Taxonomy" id="269261"/>
    <lineage>
        <taxon>Bacteria</taxon>
        <taxon>Pseudomonadati</taxon>
        <taxon>Campylobacterota</taxon>
        <taxon>Epsilonproteobacteria</taxon>
        <taxon>Campylobacterales</taxon>
        <taxon>Sulfurovaceae</taxon>
        <taxon>Nitratifractor</taxon>
    </lineage>
</organism>
<dbReference type="Gene3D" id="3.30.70.100">
    <property type="match status" value="1"/>
</dbReference>
<gene>
    <name evidence="4" type="ORF">ENJ74_01525</name>
</gene>
<dbReference type="InterPro" id="IPR006121">
    <property type="entry name" value="HMA_dom"/>
</dbReference>
<dbReference type="InterPro" id="IPR021993">
    <property type="entry name" value="ATPase-cat-bd"/>
</dbReference>
<dbReference type="CDD" id="cd00371">
    <property type="entry name" value="HMA"/>
    <property type="match status" value="1"/>
</dbReference>
<evidence type="ECO:0000256" key="2">
    <source>
        <dbReference type="SAM" id="Phobius"/>
    </source>
</evidence>
<dbReference type="InterPro" id="IPR036163">
    <property type="entry name" value="HMA_dom_sf"/>
</dbReference>
<dbReference type="InterPro" id="IPR011017">
    <property type="entry name" value="TRASH_dom"/>
</dbReference>
<dbReference type="PROSITE" id="PS50846">
    <property type="entry name" value="HMA_2"/>
    <property type="match status" value="1"/>
</dbReference>
<dbReference type="Pfam" id="PF12156">
    <property type="entry name" value="ATPase-cat_bd"/>
    <property type="match status" value="1"/>
</dbReference>
<sequence>MARVPCTHCHLEFDESVMITEEEQGKTLHFCCKGCQGVYHLLREEGLDTFYDKLGNQKLEPADKAREKKEDLERFDLEGFHKKYVRTTPEGFNEIHLIIEGIHCSACVWLNEKVLHQTPGVIEATINYSNNKAKVIWDPEQIRLSQIIETIRNIGYNAYPYDPSLQEERAVKVRNDYYSRILVGVFATMNIMWIAIAQYAGYFTGMEKGHKNILNIAEFILATPTLFYSGWIFFRG</sequence>
<evidence type="ECO:0000259" key="3">
    <source>
        <dbReference type="PROSITE" id="PS50846"/>
    </source>
</evidence>
<keyword evidence="2" id="KW-1133">Transmembrane helix</keyword>